<name>A0ABW3IEC3_9FLAO</name>
<organism evidence="2 3">
    <name type="scientific">Salinimicrobium gaetbulicola</name>
    <dbReference type="NCBI Taxonomy" id="999702"/>
    <lineage>
        <taxon>Bacteria</taxon>
        <taxon>Pseudomonadati</taxon>
        <taxon>Bacteroidota</taxon>
        <taxon>Flavobacteriia</taxon>
        <taxon>Flavobacteriales</taxon>
        <taxon>Flavobacteriaceae</taxon>
        <taxon>Salinimicrobium</taxon>
    </lineage>
</organism>
<dbReference type="RefSeq" id="WP_380737111.1">
    <property type="nucleotide sequence ID" value="NZ_JBHTJP010000032.1"/>
</dbReference>
<sequence length="144" mass="17022">MKRSFLILFLTCILLGCDTRSPEEKIENLNGYWEIKLAELPEGIKKEFRFSEMVDYIQVEENEGFRKKVRPQLGGTFITSEDRENFTVKVENDSINLYYTTPFNSWKETLLSSEENEIKILNQLGIIYTYKRFTPYSTDYGQED</sequence>
<comment type="caution">
    <text evidence="2">The sequence shown here is derived from an EMBL/GenBank/DDBJ whole genome shotgun (WGS) entry which is preliminary data.</text>
</comment>
<feature type="domain" description="Lipocalin-like" evidence="1">
    <location>
        <begin position="29"/>
        <end position="118"/>
    </location>
</feature>
<keyword evidence="3" id="KW-1185">Reference proteome</keyword>
<dbReference type="Pfam" id="PF13648">
    <property type="entry name" value="Lipocalin_4"/>
    <property type="match status" value="1"/>
</dbReference>
<reference evidence="3" key="1">
    <citation type="journal article" date="2019" name="Int. J. Syst. Evol. Microbiol.">
        <title>The Global Catalogue of Microorganisms (GCM) 10K type strain sequencing project: providing services to taxonomists for standard genome sequencing and annotation.</title>
        <authorList>
            <consortium name="The Broad Institute Genomics Platform"/>
            <consortium name="The Broad Institute Genome Sequencing Center for Infectious Disease"/>
            <person name="Wu L."/>
            <person name="Ma J."/>
        </authorList>
    </citation>
    <scope>NUCLEOTIDE SEQUENCE [LARGE SCALE GENOMIC DNA]</scope>
    <source>
        <strain evidence="3">CCUG 60898</strain>
    </source>
</reference>
<protein>
    <submittedName>
        <fullName evidence="2">Lipocalin family protein</fullName>
    </submittedName>
</protein>
<proteinExistence type="predicted"/>
<gene>
    <name evidence="2" type="ORF">ACFQ1G_04670</name>
</gene>
<evidence type="ECO:0000259" key="1">
    <source>
        <dbReference type="Pfam" id="PF13648"/>
    </source>
</evidence>
<evidence type="ECO:0000313" key="2">
    <source>
        <dbReference type="EMBL" id="MFD0976078.1"/>
    </source>
</evidence>
<dbReference type="Proteomes" id="UP001597100">
    <property type="component" value="Unassembled WGS sequence"/>
</dbReference>
<dbReference type="EMBL" id="JBHTJP010000032">
    <property type="protein sequence ID" value="MFD0976078.1"/>
    <property type="molecule type" value="Genomic_DNA"/>
</dbReference>
<evidence type="ECO:0000313" key="3">
    <source>
        <dbReference type="Proteomes" id="UP001597100"/>
    </source>
</evidence>
<accession>A0ABW3IEC3</accession>
<dbReference type="PROSITE" id="PS51257">
    <property type="entry name" value="PROKAR_LIPOPROTEIN"/>
    <property type="match status" value="1"/>
</dbReference>
<dbReference type="InterPro" id="IPR024311">
    <property type="entry name" value="Lipocalin-like"/>
</dbReference>